<dbReference type="EMBL" id="CAQJ01000040">
    <property type="protein sequence ID" value="CCQ90712.1"/>
    <property type="molecule type" value="Genomic_DNA"/>
</dbReference>
<dbReference type="PIRSF" id="PIRSF001467">
    <property type="entry name" value="Peptidylpro_ismrse"/>
    <property type="match status" value="1"/>
</dbReference>
<comment type="similarity">
    <text evidence="2 5">Belongs to the cyclophilin-type PPIase family.</text>
</comment>
<dbReference type="CDD" id="cd00317">
    <property type="entry name" value="cyclophilin"/>
    <property type="match status" value="1"/>
</dbReference>
<evidence type="ECO:0000259" key="6">
    <source>
        <dbReference type="PROSITE" id="PS50072"/>
    </source>
</evidence>
<dbReference type="EC" id="5.2.1.8" evidence="5"/>
<keyword evidence="4 5" id="KW-0413">Isomerase</keyword>
<dbReference type="GO" id="GO:0003755">
    <property type="term" value="F:peptidyl-prolyl cis-trans isomerase activity"/>
    <property type="evidence" value="ECO:0007669"/>
    <property type="project" value="UniProtKB-UniRule"/>
</dbReference>
<evidence type="ECO:0000256" key="5">
    <source>
        <dbReference type="RuleBase" id="RU363019"/>
    </source>
</evidence>
<reference evidence="7 8" key="1">
    <citation type="journal article" date="2013" name="Front. Microbiol.">
        <title>The genome of Nitrospina gracilis illuminates the metabolism and evolution of the major marine nitrite oxidizer.</title>
        <authorList>
            <person name="Luecker S."/>
            <person name="Nowka B."/>
            <person name="Rattei T."/>
            <person name="Spieck E."/>
            <person name="and Daims H."/>
        </authorList>
    </citation>
    <scope>NUCLEOTIDE SEQUENCE [LARGE SCALE GENOMIC DNA]</scope>
    <source>
        <strain evidence="7 8">3/211</strain>
    </source>
</reference>
<dbReference type="HOGENOM" id="CLU_012062_16_0_0"/>
<dbReference type="PROSITE" id="PS50072">
    <property type="entry name" value="CSA_PPIASE_2"/>
    <property type="match status" value="1"/>
</dbReference>
<dbReference type="Gene3D" id="2.40.100.10">
    <property type="entry name" value="Cyclophilin-like"/>
    <property type="match status" value="1"/>
</dbReference>
<keyword evidence="8" id="KW-1185">Reference proteome</keyword>
<evidence type="ECO:0000256" key="1">
    <source>
        <dbReference type="ARBA" id="ARBA00002388"/>
    </source>
</evidence>
<dbReference type="InterPro" id="IPR024936">
    <property type="entry name" value="Cyclophilin-type_PPIase"/>
</dbReference>
<evidence type="ECO:0000313" key="8">
    <source>
        <dbReference type="Proteomes" id="UP000011704"/>
    </source>
</evidence>
<feature type="domain" description="PPIase cyclophilin-type" evidence="6">
    <location>
        <begin position="24"/>
        <end position="176"/>
    </location>
</feature>
<dbReference type="AlphaFoldDB" id="M1YZ17"/>
<dbReference type="STRING" id="1266370.NITGR_360050"/>
<dbReference type="PROSITE" id="PS00170">
    <property type="entry name" value="CSA_PPIASE_1"/>
    <property type="match status" value="1"/>
</dbReference>
<dbReference type="InterPro" id="IPR002130">
    <property type="entry name" value="Cyclophilin-type_PPIase_dom"/>
</dbReference>
<proteinExistence type="inferred from homology"/>
<keyword evidence="3 5" id="KW-0697">Rotamase</keyword>
<evidence type="ECO:0000256" key="2">
    <source>
        <dbReference type="ARBA" id="ARBA00007365"/>
    </source>
</evidence>
<evidence type="ECO:0000313" key="7">
    <source>
        <dbReference type="EMBL" id="CCQ90712.1"/>
    </source>
</evidence>
<dbReference type="PANTHER" id="PTHR45625">
    <property type="entry name" value="PEPTIDYL-PROLYL CIS-TRANS ISOMERASE-RELATED"/>
    <property type="match status" value="1"/>
</dbReference>
<dbReference type="FunCoup" id="M1YZ17">
    <property type="interactions" value="395"/>
</dbReference>
<dbReference type="GO" id="GO:0006457">
    <property type="term" value="P:protein folding"/>
    <property type="evidence" value="ECO:0007669"/>
    <property type="project" value="InterPro"/>
</dbReference>
<comment type="caution">
    <text evidence="7">The sequence shown here is derived from an EMBL/GenBank/DDBJ whole genome shotgun (WGS) entry which is preliminary data.</text>
</comment>
<dbReference type="Pfam" id="PF00160">
    <property type="entry name" value="Pro_isomerase"/>
    <property type="match status" value="1"/>
</dbReference>
<dbReference type="InterPro" id="IPR020892">
    <property type="entry name" value="Cyclophilin-type_PPIase_CS"/>
</dbReference>
<dbReference type="SUPFAM" id="SSF50891">
    <property type="entry name" value="Cyclophilin-like"/>
    <property type="match status" value="1"/>
</dbReference>
<gene>
    <name evidence="7" type="ORF">NITGR_360050</name>
</gene>
<dbReference type="Proteomes" id="UP000011704">
    <property type="component" value="Unassembled WGS sequence"/>
</dbReference>
<organism evidence="7 8">
    <name type="scientific">Nitrospina gracilis (strain 3/211)</name>
    <dbReference type="NCBI Taxonomy" id="1266370"/>
    <lineage>
        <taxon>Bacteria</taxon>
        <taxon>Pseudomonadati</taxon>
        <taxon>Nitrospinota/Tectimicrobiota group</taxon>
        <taxon>Nitrospinota</taxon>
        <taxon>Nitrospinia</taxon>
        <taxon>Nitrospinales</taxon>
        <taxon>Nitrospinaceae</taxon>
        <taxon>Nitrospina</taxon>
    </lineage>
</organism>
<comment type="function">
    <text evidence="1 5">PPIases accelerate the folding of proteins. It catalyzes the cis-trans isomerization of proline imidic peptide bonds in oligopeptides.</text>
</comment>
<sequence length="184" mass="20778">MHNLIRVVFITIFMAWGISSTVWAGEIAVIQTKFGNMKIEFFEDQAPGHVKNFKDLAKKGFYDGTLFHRVIPGFMIQGGDPNTRNQQREMHGMGGPGYTIDAEFSNIPHDRGIVSMARAQDPNSAGSQFFIVVKDAHFLDKKYTVFGRVTEGMEVADKIVSQRRDHNDNPFDPIAMKVIIKKDK</sequence>
<accession>M1YZ17</accession>
<comment type="catalytic activity">
    <reaction evidence="5">
        <text>[protein]-peptidylproline (omega=180) = [protein]-peptidylproline (omega=0)</text>
        <dbReference type="Rhea" id="RHEA:16237"/>
        <dbReference type="Rhea" id="RHEA-COMP:10747"/>
        <dbReference type="Rhea" id="RHEA-COMP:10748"/>
        <dbReference type="ChEBI" id="CHEBI:83833"/>
        <dbReference type="ChEBI" id="CHEBI:83834"/>
        <dbReference type="EC" id="5.2.1.8"/>
    </reaction>
</comment>
<dbReference type="InterPro" id="IPR029000">
    <property type="entry name" value="Cyclophilin-like_dom_sf"/>
</dbReference>
<evidence type="ECO:0000256" key="4">
    <source>
        <dbReference type="ARBA" id="ARBA00023235"/>
    </source>
</evidence>
<dbReference type="InterPro" id="IPR044666">
    <property type="entry name" value="Cyclophilin_A-like"/>
</dbReference>
<dbReference type="PANTHER" id="PTHR45625:SF4">
    <property type="entry name" value="PEPTIDYLPROLYL ISOMERASE DOMAIN AND WD REPEAT-CONTAINING PROTEIN 1"/>
    <property type="match status" value="1"/>
</dbReference>
<dbReference type="InParanoid" id="M1YZ17"/>
<name>M1YZ17_NITG3</name>
<evidence type="ECO:0000256" key="3">
    <source>
        <dbReference type="ARBA" id="ARBA00023110"/>
    </source>
</evidence>
<dbReference type="PRINTS" id="PR00153">
    <property type="entry name" value="CSAPPISMRASE"/>
</dbReference>
<protein>
    <recommendedName>
        <fullName evidence="5">Peptidyl-prolyl cis-trans isomerase</fullName>
        <shortName evidence="5">PPIase</shortName>
        <ecNumber evidence="5">5.2.1.8</ecNumber>
    </recommendedName>
</protein>